<keyword evidence="2" id="KW-1185">Reference proteome</keyword>
<proteinExistence type="predicted"/>
<protein>
    <submittedName>
        <fullName evidence="1">Uncharacterized protein</fullName>
    </submittedName>
</protein>
<dbReference type="OrthoDB" id="3500415at2759"/>
<dbReference type="Proteomes" id="UP000664132">
    <property type="component" value="Unassembled WGS sequence"/>
</dbReference>
<sequence>MEQFRSPIKEIIQLTELGDKEQERWVYDMHTTINWDPCTAFLLLLMPNLEEMSLRVYNEQSMEFSDFNTVNYLLKYVRLSEDWRLIPVVAHGCLSWLKSVTLEFWDEGGSLSLALQPFLGIESITNLTFVGIGESRDSFCHYGHGYANRDIEPLKALATMANVSSVSLISIDTPQVKLDQFLGYFPNLAKLEYTHSKFRYLDSLRHERTDRYHVRDFDFSAAAFRNTIMRWQNSLQKFIIGEDNYVCFNETKPFGSLSGFYKLRYFETTACILMGRDKKKHNYQTYQAESLRPFYTRDQLAASLNNLP</sequence>
<gene>
    <name evidence="1" type="ORF">IFR04_002538</name>
</gene>
<name>A0A8H8BUE6_9HELO</name>
<organism evidence="1 2">
    <name type="scientific">Cadophora malorum</name>
    <dbReference type="NCBI Taxonomy" id="108018"/>
    <lineage>
        <taxon>Eukaryota</taxon>
        <taxon>Fungi</taxon>
        <taxon>Dikarya</taxon>
        <taxon>Ascomycota</taxon>
        <taxon>Pezizomycotina</taxon>
        <taxon>Leotiomycetes</taxon>
        <taxon>Helotiales</taxon>
        <taxon>Ploettnerulaceae</taxon>
        <taxon>Cadophora</taxon>
    </lineage>
</organism>
<evidence type="ECO:0000313" key="2">
    <source>
        <dbReference type="Proteomes" id="UP000664132"/>
    </source>
</evidence>
<dbReference type="AlphaFoldDB" id="A0A8H8BUE6"/>
<comment type="caution">
    <text evidence="1">The sequence shown here is derived from an EMBL/GenBank/DDBJ whole genome shotgun (WGS) entry which is preliminary data.</text>
</comment>
<reference evidence="1" key="1">
    <citation type="submission" date="2021-02" db="EMBL/GenBank/DDBJ databases">
        <title>Genome sequence Cadophora malorum strain M34.</title>
        <authorList>
            <person name="Stefanovic E."/>
            <person name="Vu D."/>
            <person name="Scully C."/>
            <person name="Dijksterhuis J."/>
            <person name="Roader J."/>
            <person name="Houbraken J."/>
        </authorList>
    </citation>
    <scope>NUCLEOTIDE SEQUENCE</scope>
    <source>
        <strain evidence="1">M34</strain>
    </source>
</reference>
<evidence type="ECO:0000313" key="1">
    <source>
        <dbReference type="EMBL" id="KAG4424297.1"/>
    </source>
</evidence>
<accession>A0A8H8BUE6</accession>
<dbReference type="EMBL" id="JAFJYH010000022">
    <property type="protein sequence ID" value="KAG4424297.1"/>
    <property type="molecule type" value="Genomic_DNA"/>
</dbReference>